<keyword evidence="2" id="KW-1185">Reference proteome</keyword>
<dbReference type="STRING" id="886293.Sinac_2750"/>
<dbReference type="HOGENOM" id="CLU_077405_0_0_0"/>
<dbReference type="AlphaFoldDB" id="L0DEG1"/>
<gene>
    <name evidence="1" type="ordered locus">Sinac_2750</name>
</gene>
<proteinExistence type="predicted"/>
<dbReference type="eggNOG" id="ENOG502ZY2C">
    <property type="taxonomic scope" value="Bacteria"/>
</dbReference>
<dbReference type="Proteomes" id="UP000010798">
    <property type="component" value="Chromosome"/>
</dbReference>
<accession>L0DEG1</accession>
<protein>
    <submittedName>
        <fullName evidence="1">SprT-like family</fullName>
    </submittedName>
</protein>
<evidence type="ECO:0000313" key="1">
    <source>
        <dbReference type="EMBL" id="AGA27046.1"/>
    </source>
</evidence>
<evidence type="ECO:0000313" key="2">
    <source>
        <dbReference type="Proteomes" id="UP000010798"/>
    </source>
</evidence>
<sequence length="265" mass="30299">MDRPACLMSLHLTADEVALRNGHIYEEILRRSEQVRTGNFIVLGTADLHLLFGLYDARFFDGLLRRMLREDGAGEVALRLSARMTRSAGKTYMRRERRRTPAGVIERVEYEIAVSTLLLFQNFQEPGRPVSVGGLVCRDWLEVLQRIFEHELLHLAEFLAWGRSSCAAANFHALSRRIFGHEGATHDLVTPRELAAEVYQVRVGDRVSFEHEGRRWVGRVNRITRRATVLVEDLQGSLYSDGRRYMTFYVPVPSLCKEIGLGKRG</sequence>
<organism evidence="1 2">
    <name type="scientific">Singulisphaera acidiphila (strain ATCC BAA-1392 / DSM 18658 / VKM B-2454 / MOB10)</name>
    <dbReference type="NCBI Taxonomy" id="886293"/>
    <lineage>
        <taxon>Bacteria</taxon>
        <taxon>Pseudomonadati</taxon>
        <taxon>Planctomycetota</taxon>
        <taxon>Planctomycetia</taxon>
        <taxon>Isosphaerales</taxon>
        <taxon>Isosphaeraceae</taxon>
        <taxon>Singulisphaera</taxon>
    </lineage>
</organism>
<dbReference type="RefSeq" id="WP_015246197.1">
    <property type="nucleotide sequence ID" value="NC_019892.1"/>
</dbReference>
<name>L0DEG1_SINAD</name>
<dbReference type="EMBL" id="CP003364">
    <property type="protein sequence ID" value="AGA27046.1"/>
    <property type="molecule type" value="Genomic_DNA"/>
</dbReference>
<dbReference type="OrthoDB" id="1900587at2"/>
<reference evidence="1 2" key="1">
    <citation type="submission" date="2012-02" db="EMBL/GenBank/DDBJ databases">
        <title>Complete sequence of chromosome of Singulisphaera acidiphila DSM 18658.</title>
        <authorList>
            <consortium name="US DOE Joint Genome Institute (JGI-PGF)"/>
            <person name="Lucas S."/>
            <person name="Copeland A."/>
            <person name="Lapidus A."/>
            <person name="Glavina del Rio T."/>
            <person name="Dalin E."/>
            <person name="Tice H."/>
            <person name="Bruce D."/>
            <person name="Goodwin L."/>
            <person name="Pitluck S."/>
            <person name="Peters L."/>
            <person name="Ovchinnikova G."/>
            <person name="Chertkov O."/>
            <person name="Kyrpides N."/>
            <person name="Mavromatis K."/>
            <person name="Ivanova N."/>
            <person name="Brettin T."/>
            <person name="Detter J.C."/>
            <person name="Han C."/>
            <person name="Larimer F."/>
            <person name="Land M."/>
            <person name="Hauser L."/>
            <person name="Markowitz V."/>
            <person name="Cheng J.-F."/>
            <person name="Hugenholtz P."/>
            <person name="Woyke T."/>
            <person name="Wu D."/>
            <person name="Tindall B."/>
            <person name="Pomrenke H."/>
            <person name="Brambilla E."/>
            <person name="Klenk H.-P."/>
            <person name="Eisen J.A."/>
        </authorList>
    </citation>
    <scope>NUCLEOTIDE SEQUENCE [LARGE SCALE GENOMIC DNA]</scope>
    <source>
        <strain evidence="2">ATCC BAA-1392 / DSM 18658 / VKM B-2454 / MOB10</strain>
    </source>
</reference>
<dbReference type="KEGG" id="saci:Sinac_2750"/>